<accession>A0A212UBM5</accession>
<gene>
    <name evidence="3" type="ORF">SAMN06265337_2882</name>
</gene>
<evidence type="ECO:0000256" key="1">
    <source>
        <dbReference type="SAM" id="MobiDB-lite"/>
    </source>
</evidence>
<protein>
    <recommendedName>
        <fullName evidence="5">DUF4468 domain-containing protein</fullName>
    </recommendedName>
</protein>
<evidence type="ECO:0000313" key="3">
    <source>
        <dbReference type="EMBL" id="SNC75454.1"/>
    </source>
</evidence>
<feature type="signal peptide" evidence="2">
    <location>
        <begin position="1"/>
        <end position="25"/>
    </location>
</feature>
<feature type="compositionally biased region" description="Basic and acidic residues" evidence="1">
    <location>
        <begin position="167"/>
        <end position="183"/>
    </location>
</feature>
<evidence type="ECO:0000313" key="4">
    <source>
        <dbReference type="Proteomes" id="UP000198131"/>
    </source>
</evidence>
<keyword evidence="2" id="KW-0732">Signal</keyword>
<proteinExistence type="predicted"/>
<evidence type="ECO:0008006" key="5">
    <source>
        <dbReference type="Google" id="ProtNLM"/>
    </source>
</evidence>
<reference evidence="4" key="1">
    <citation type="submission" date="2017-06" db="EMBL/GenBank/DDBJ databases">
        <authorList>
            <person name="Varghese N."/>
            <person name="Submissions S."/>
        </authorList>
    </citation>
    <scope>NUCLEOTIDE SEQUENCE [LARGE SCALE GENOMIC DNA]</scope>
    <source>
        <strain evidence="4">DSM 11116</strain>
    </source>
</reference>
<keyword evidence="4" id="KW-1185">Reference proteome</keyword>
<dbReference type="Gene3D" id="3.40.50.300">
    <property type="entry name" value="P-loop containing nucleotide triphosphate hydrolases"/>
    <property type="match status" value="1"/>
</dbReference>
<evidence type="ECO:0000256" key="2">
    <source>
        <dbReference type="SAM" id="SignalP"/>
    </source>
</evidence>
<sequence length="244" mass="27560">MPMKRFTTRLFSLLGLLLSTSAVQAQLYEVRTSSVNYERKERDAVKVQIDGTAQWTRDYWQTWLKDTYNIRLKGSGVLGVGKKDVLVAKQAPMSSVSGKLIDLYSTVTAPSDSVAELSVWAALGPDSFLSAGGTPSEFSSLRNITQSFAAAARVKSYREQIEEAEKQFKESEKEKDKLEKERASLANNTQNNLEKIEQLKKQNADNKLKQAEDSVKLIDNARLLELRKAQVERRRARLTNLDRK</sequence>
<name>A0A212UBM5_9BACT</name>
<feature type="region of interest" description="Disordered" evidence="1">
    <location>
        <begin position="167"/>
        <end position="190"/>
    </location>
</feature>
<organism evidence="3 4">
    <name type="scientific">Hymenobacter gelipurpurascens</name>
    <dbReference type="NCBI Taxonomy" id="89968"/>
    <lineage>
        <taxon>Bacteria</taxon>
        <taxon>Pseudomonadati</taxon>
        <taxon>Bacteroidota</taxon>
        <taxon>Cytophagia</taxon>
        <taxon>Cytophagales</taxon>
        <taxon>Hymenobacteraceae</taxon>
        <taxon>Hymenobacter</taxon>
    </lineage>
</organism>
<dbReference type="AlphaFoldDB" id="A0A212UBM5"/>
<feature type="chain" id="PRO_5012713503" description="DUF4468 domain-containing protein" evidence="2">
    <location>
        <begin position="26"/>
        <end position="244"/>
    </location>
</feature>
<dbReference type="InterPro" id="IPR027417">
    <property type="entry name" value="P-loop_NTPase"/>
</dbReference>
<dbReference type="Proteomes" id="UP000198131">
    <property type="component" value="Unassembled WGS sequence"/>
</dbReference>
<dbReference type="EMBL" id="FYEW01000002">
    <property type="protein sequence ID" value="SNC75454.1"/>
    <property type="molecule type" value="Genomic_DNA"/>
</dbReference>